<dbReference type="RefSeq" id="WP_391936757.1">
    <property type="nucleotide sequence ID" value="NZ_JBIBSM010000017.1"/>
</dbReference>
<comment type="caution">
    <text evidence="5">The sequence shown here is derived from an EMBL/GenBank/DDBJ whole genome shotgun (WGS) entry which is preliminary data.</text>
</comment>
<feature type="compositionally biased region" description="Low complexity" evidence="4">
    <location>
        <begin position="174"/>
        <end position="190"/>
    </location>
</feature>
<evidence type="ECO:0000256" key="1">
    <source>
        <dbReference type="ARBA" id="ARBA00022987"/>
    </source>
</evidence>
<feature type="region of interest" description="Disordered" evidence="4">
    <location>
        <begin position="162"/>
        <end position="190"/>
    </location>
</feature>
<protein>
    <submittedName>
        <fullName evidence="5">GvpL/GvpF family gas vesicle protein</fullName>
    </submittedName>
</protein>
<reference evidence="5 6" key="1">
    <citation type="submission" date="2024-10" db="EMBL/GenBank/DDBJ databases">
        <title>The Natural Products Discovery Center: Release of the First 8490 Sequenced Strains for Exploring Actinobacteria Biosynthetic Diversity.</title>
        <authorList>
            <person name="Kalkreuter E."/>
            <person name="Kautsar S.A."/>
            <person name="Yang D."/>
            <person name="Bader C.D."/>
            <person name="Teijaro C.N."/>
            <person name="Fluegel L."/>
            <person name="Davis C.M."/>
            <person name="Simpson J.R."/>
            <person name="Lauterbach L."/>
            <person name="Steele A.D."/>
            <person name="Gui C."/>
            <person name="Meng S."/>
            <person name="Li G."/>
            <person name="Viehrig K."/>
            <person name="Ye F."/>
            <person name="Su P."/>
            <person name="Kiefer A.F."/>
            <person name="Nichols A."/>
            <person name="Cepeda A.J."/>
            <person name="Yan W."/>
            <person name="Fan B."/>
            <person name="Jiang Y."/>
            <person name="Adhikari A."/>
            <person name="Zheng C.-J."/>
            <person name="Schuster L."/>
            <person name="Cowan T.M."/>
            <person name="Smanski M.J."/>
            <person name="Chevrette M.G."/>
            <person name="De Carvalho L.P.S."/>
            <person name="Shen B."/>
        </authorList>
    </citation>
    <scope>NUCLEOTIDE SEQUENCE [LARGE SCALE GENOMIC DNA]</scope>
    <source>
        <strain evidence="5 6">NPDC015755</strain>
    </source>
</reference>
<evidence type="ECO:0000313" key="6">
    <source>
        <dbReference type="Proteomes" id="UP001603013"/>
    </source>
</evidence>
<dbReference type="EMBL" id="JBIBSM010000017">
    <property type="protein sequence ID" value="MFF8279843.1"/>
    <property type="molecule type" value="Genomic_DNA"/>
</dbReference>
<proteinExistence type="inferred from homology"/>
<dbReference type="InterPro" id="IPR009430">
    <property type="entry name" value="GvpL/GvpF"/>
</dbReference>
<dbReference type="PANTHER" id="PTHR36852:SF1">
    <property type="entry name" value="PROTEIN GVPL 2"/>
    <property type="match status" value="1"/>
</dbReference>
<evidence type="ECO:0000313" key="5">
    <source>
        <dbReference type="EMBL" id="MFF8279843.1"/>
    </source>
</evidence>
<organism evidence="5 6">
    <name type="scientific">Streptomyces lateritius</name>
    <dbReference type="NCBI Taxonomy" id="67313"/>
    <lineage>
        <taxon>Bacteria</taxon>
        <taxon>Bacillati</taxon>
        <taxon>Actinomycetota</taxon>
        <taxon>Actinomycetes</taxon>
        <taxon>Kitasatosporales</taxon>
        <taxon>Streptomycetaceae</taxon>
        <taxon>Streptomyces</taxon>
    </lineage>
</organism>
<evidence type="ECO:0000256" key="2">
    <source>
        <dbReference type="ARBA" id="ARBA00035108"/>
    </source>
</evidence>
<gene>
    <name evidence="5" type="ORF">ACF05T_27675</name>
</gene>
<comment type="similarity">
    <text evidence="3">Belongs to the gas vesicle GvpF/GvpL family.</text>
</comment>
<dbReference type="PANTHER" id="PTHR36852">
    <property type="entry name" value="PROTEIN GVPL 2"/>
    <property type="match status" value="1"/>
</dbReference>
<sequence length="295" mass="31480">MSTREVDVREVDTREAAAGRTQGAAATGRELTYVYAVGRDDPALRRTVGRLSGVDGHGLRLIDAEGLVALVSTVPSDVFGERALRVLLEDLTALEAIARAHHGVVDAAFAETVVLPLRLATVYSDDSRVVAMLTEERRRFEELLEGLDGHVELGVKVYADPGAAEPAADPPRPAAASAPPSGPGRAYLAQRRARRRRTEDLYRTAGDIAAEATAVAGEFARARAVHRPQQGELAGRAGENLTNEAYLVAVGEVDRFRERVGALSRRAPGVHVEVTGPWAPYSFATPDTTGDEVGS</sequence>
<dbReference type="Proteomes" id="UP001603013">
    <property type="component" value="Unassembled WGS sequence"/>
</dbReference>
<dbReference type="Pfam" id="PF06386">
    <property type="entry name" value="GvpL_GvpF"/>
    <property type="match status" value="1"/>
</dbReference>
<name>A0ABW6YJ11_9ACTN</name>
<keyword evidence="6" id="KW-1185">Reference proteome</keyword>
<keyword evidence="1" id="KW-0304">Gas vesicle</keyword>
<comment type="subcellular location">
    <subcellularLocation>
        <location evidence="2">Gas vesicle</location>
    </subcellularLocation>
</comment>
<evidence type="ECO:0000256" key="4">
    <source>
        <dbReference type="SAM" id="MobiDB-lite"/>
    </source>
</evidence>
<accession>A0ABW6YJ11</accession>
<evidence type="ECO:0000256" key="3">
    <source>
        <dbReference type="ARBA" id="ARBA00035643"/>
    </source>
</evidence>